<accession>A0A2G9YV82</accession>
<sequence length="60" mass="6810">MVGHMNKLRGKYNPAPKTRKYPNLQRVFVPAGISDKKFKEFGGKRIMACAKCIKSMGRPK</sequence>
<evidence type="ECO:0008006" key="3">
    <source>
        <dbReference type="Google" id="ProtNLM"/>
    </source>
</evidence>
<organism evidence="1 2">
    <name type="scientific">Candidatus Nealsonbacteria bacterium CG23_combo_of_CG06-09_8_20_14_all_39_17</name>
    <dbReference type="NCBI Taxonomy" id="1974722"/>
    <lineage>
        <taxon>Bacteria</taxon>
        <taxon>Candidatus Nealsoniibacteriota</taxon>
    </lineage>
</organism>
<dbReference type="EMBL" id="PCRO01000034">
    <property type="protein sequence ID" value="PIP22653.1"/>
    <property type="molecule type" value="Genomic_DNA"/>
</dbReference>
<evidence type="ECO:0000313" key="2">
    <source>
        <dbReference type="Proteomes" id="UP000229976"/>
    </source>
</evidence>
<comment type="caution">
    <text evidence="1">The sequence shown here is derived from an EMBL/GenBank/DDBJ whole genome shotgun (WGS) entry which is preliminary data.</text>
</comment>
<dbReference type="AlphaFoldDB" id="A0A2G9YV82"/>
<gene>
    <name evidence="1" type="ORF">COX37_02610</name>
</gene>
<evidence type="ECO:0000313" key="1">
    <source>
        <dbReference type="EMBL" id="PIP22653.1"/>
    </source>
</evidence>
<dbReference type="Proteomes" id="UP000229976">
    <property type="component" value="Unassembled WGS sequence"/>
</dbReference>
<name>A0A2G9YV82_9BACT</name>
<proteinExistence type="predicted"/>
<reference evidence="1 2" key="1">
    <citation type="submission" date="2017-09" db="EMBL/GenBank/DDBJ databases">
        <title>Depth-based differentiation of microbial function through sediment-hosted aquifers and enrichment of novel symbionts in the deep terrestrial subsurface.</title>
        <authorList>
            <person name="Probst A.J."/>
            <person name="Ladd B."/>
            <person name="Jarett J.K."/>
            <person name="Geller-Mcgrath D.E."/>
            <person name="Sieber C.M."/>
            <person name="Emerson J.B."/>
            <person name="Anantharaman K."/>
            <person name="Thomas B.C."/>
            <person name="Malmstrom R."/>
            <person name="Stieglmeier M."/>
            <person name="Klingl A."/>
            <person name="Woyke T."/>
            <person name="Ryan C.M."/>
            <person name="Banfield J.F."/>
        </authorList>
    </citation>
    <scope>NUCLEOTIDE SEQUENCE [LARGE SCALE GENOMIC DNA]</scope>
    <source>
        <strain evidence="1">CG23_combo_of_CG06-09_8_20_14_all_39_17</strain>
    </source>
</reference>
<protein>
    <recommendedName>
        <fullName evidence="3">50S ribosomal protein L28</fullName>
    </recommendedName>
</protein>